<dbReference type="AlphaFoldDB" id="A0A9P4IUG0"/>
<dbReference type="InterPro" id="IPR055647">
    <property type="entry name" value="DUF7223"/>
</dbReference>
<dbReference type="Proteomes" id="UP000799439">
    <property type="component" value="Unassembled WGS sequence"/>
</dbReference>
<feature type="domain" description="DUF7223" evidence="3">
    <location>
        <begin position="249"/>
        <end position="414"/>
    </location>
</feature>
<comment type="caution">
    <text evidence="4">The sequence shown here is derived from an EMBL/GenBank/DDBJ whole genome shotgun (WGS) entry which is preliminary data.</text>
</comment>
<name>A0A9P4IUG0_9PEZI</name>
<accession>A0A9P4IUG0</accession>
<dbReference type="Pfam" id="PF23865">
    <property type="entry name" value="DUF7223"/>
    <property type="match status" value="1"/>
</dbReference>
<dbReference type="OrthoDB" id="160645at2759"/>
<dbReference type="Pfam" id="PF14295">
    <property type="entry name" value="PAN_4"/>
    <property type="match status" value="3"/>
</dbReference>
<feature type="region of interest" description="Disordered" evidence="1">
    <location>
        <begin position="495"/>
        <end position="538"/>
    </location>
</feature>
<feature type="domain" description="Apple" evidence="2">
    <location>
        <begin position="685"/>
        <end position="734"/>
    </location>
</feature>
<organism evidence="4 5">
    <name type="scientific">Myriangium duriaei CBS 260.36</name>
    <dbReference type="NCBI Taxonomy" id="1168546"/>
    <lineage>
        <taxon>Eukaryota</taxon>
        <taxon>Fungi</taxon>
        <taxon>Dikarya</taxon>
        <taxon>Ascomycota</taxon>
        <taxon>Pezizomycotina</taxon>
        <taxon>Dothideomycetes</taxon>
        <taxon>Dothideomycetidae</taxon>
        <taxon>Myriangiales</taxon>
        <taxon>Myriangiaceae</taxon>
        <taxon>Myriangium</taxon>
    </lineage>
</organism>
<evidence type="ECO:0000313" key="4">
    <source>
        <dbReference type="EMBL" id="KAF2148626.1"/>
    </source>
</evidence>
<feature type="domain" description="Apple" evidence="2">
    <location>
        <begin position="812"/>
        <end position="858"/>
    </location>
</feature>
<gene>
    <name evidence="4" type="ORF">K461DRAFT_282086</name>
</gene>
<sequence>MFLAKAVAVGSSANTLTAQGSQVKTKDVYHEMTVELGALSTNKTVKPTTPACASATKALFPTAACGTNFDAALDKELTFYSIASADQLASMEAFVPGLNVGNKLIRRDLVDFIDDIGSDISSWCSDMWTGLSYLWDISKLVWQYAAPDWLKTAVEVAVDVAVAVVRVVAMLLPTVEVSQTFDFDFSLWTTDLPDLALTDCPFGEQKQQLQIYEWEPSAGDDPEEYKKWEDGIAKLGDDYVGGANPKPGISVFCVDCGVEGSISTTGSFGVQAAYGITKCQVSFGGSLEASIGIGLDAFAQLKKTFTRRIATLGLPGFSIPEIVDVGPYLSLDVQAALNISAEGQLWHQMTLEWPDIDVLLDAVDPGDSYIDGLIPISVVNNSFHGEVTAVVSLGLPVTLAFGVNILDGTWEKAVKFINTPAIAGIATYSFEVENSDVSNNASAGTSDSSVNDDDDCQGIEWEIALTDDTELNLFDIDTYQLYWWQSPALAEGCVGSKRTNTSSTTTRTLPTGTANPTRKTTTTTSTSSTPLPTSGVDRNITCPGEDRTKFTDLNGNIYQIFCARDYTGTNMNQTAVQTWSLPECMAQCDITTGCIGVVYTYDYVAANTPPRCVLKSTRGNALIDSGVGRKLVGAFLAGNNATNSSQSTTTVSTRPVRNATCAEDDLTVYTDVLGQGYMVFCGYQFRGGDIGLTNTTAKSLQDCMVQCDLVSNCLGIQYTTNITIGNSTPTCMLKSLLGDTYVDYGSDRQLIGAFQVAAPSPTPTSTTSTTSAIPTATAWPDRNITCPNEDNTVFYDLNAVQYQIFCDQDSVGYDIGKSEVQTYSLPECMTQCDFVVDCVGVVFTYNSTTGAAPDCSLKSAEGRFTTDEGTGERIANAFKLSYLESAFSKRGLTKTEPHNIRRNSVTTSSPSSAASSSSTVKSVLANITDTTGILAIQPAADGNLHVVRANTTETPFTIVKKSILTADNRLLHYYPSVMSNYSVSRIRLAKWGSIPKTATQISFVPLAVKGTNTTILITVDSVGQSFMPVACSLEGQPYVKVFLVRNATTDLSYLKANELQTTVMGGIVDECHPLALTAKGIGG</sequence>
<evidence type="ECO:0000259" key="2">
    <source>
        <dbReference type="Pfam" id="PF14295"/>
    </source>
</evidence>
<proteinExistence type="predicted"/>
<keyword evidence="5" id="KW-1185">Reference proteome</keyword>
<feature type="region of interest" description="Disordered" evidence="1">
    <location>
        <begin position="893"/>
        <end position="916"/>
    </location>
</feature>
<feature type="domain" description="Apple" evidence="2">
    <location>
        <begin position="565"/>
        <end position="615"/>
    </location>
</feature>
<feature type="compositionally biased region" description="Low complexity" evidence="1">
    <location>
        <begin position="498"/>
        <end position="534"/>
    </location>
</feature>
<protein>
    <recommendedName>
        <fullName evidence="6">Apple domain-containing protein</fullName>
    </recommendedName>
</protein>
<feature type="compositionally biased region" description="Low complexity" evidence="1">
    <location>
        <begin position="904"/>
        <end position="916"/>
    </location>
</feature>
<evidence type="ECO:0000313" key="5">
    <source>
        <dbReference type="Proteomes" id="UP000799439"/>
    </source>
</evidence>
<evidence type="ECO:0000259" key="3">
    <source>
        <dbReference type="Pfam" id="PF23865"/>
    </source>
</evidence>
<dbReference type="InterPro" id="IPR003609">
    <property type="entry name" value="Pan_app"/>
</dbReference>
<reference evidence="4" key="1">
    <citation type="journal article" date="2020" name="Stud. Mycol.">
        <title>101 Dothideomycetes genomes: a test case for predicting lifestyles and emergence of pathogens.</title>
        <authorList>
            <person name="Haridas S."/>
            <person name="Albert R."/>
            <person name="Binder M."/>
            <person name="Bloem J."/>
            <person name="Labutti K."/>
            <person name="Salamov A."/>
            <person name="Andreopoulos B."/>
            <person name="Baker S."/>
            <person name="Barry K."/>
            <person name="Bills G."/>
            <person name="Bluhm B."/>
            <person name="Cannon C."/>
            <person name="Castanera R."/>
            <person name="Culley D."/>
            <person name="Daum C."/>
            <person name="Ezra D."/>
            <person name="Gonzalez J."/>
            <person name="Henrissat B."/>
            <person name="Kuo A."/>
            <person name="Liang C."/>
            <person name="Lipzen A."/>
            <person name="Lutzoni F."/>
            <person name="Magnuson J."/>
            <person name="Mondo S."/>
            <person name="Nolan M."/>
            <person name="Ohm R."/>
            <person name="Pangilinan J."/>
            <person name="Park H.-J."/>
            <person name="Ramirez L."/>
            <person name="Alfaro M."/>
            <person name="Sun H."/>
            <person name="Tritt A."/>
            <person name="Yoshinaga Y."/>
            <person name="Zwiers L.-H."/>
            <person name="Turgeon B."/>
            <person name="Goodwin S."/>
            <person name="Spatafora J."/>
            <person name="Crous P."/>
            <person name="Grigoriev I."/>
        </authorList>
    </citation>
    <scope>NUCLEOTIDE SEQUENCE</scope>
    <source>
        <strain evidence="4">CBS 260.36</strain>
    </source>
</reference>
<evidence type="ECO:0008006" key="6">
    <source>
        <dbReference type="Google" id="ProtNLM"/>
    </source>
</evidence>
<evidence type="ECO:0000256" key="1">
    <source>
        <dbReference type="SAM" id="MobiDB-lite"/>
    </source>
</evidence>
<dbReference type="EMBL" id="ML996092">
    <property type="protein sequence ID" value="KAF2148626.1"/>
    <property type="molecule type" value="Genomic_DNA"/>
</dbReference>